<dbReference type="InterPro" id="IPR036291">
    <property type="entry name" value="NAD(P)-bd_dom_sf"/>
</dbReference>
<accession>A0A6J6JF19</accession>
<name>A0A6J6JF19_9ZZZZ</name>
<dbReference type="SUPFAM" id="SSF51735">
    <property type="entry name" value="NAD(P)-binding Rossmann-fold domains"/>
    <property type="match status" value="1"/>
</dbReference>
<sequence>MALSVAILGAGGYVGVKLMYLVVFHQDFTCLIDQRRIGLCLRF</sequence>
<proteinExistence type="predicted"/>
<evidence type="ECO:0000313" key="1">
    <source>
        <dbReference type="EMBL" id="CAB4635228.1"/>
    </source>
</evidence>
<gene>
    <name evidence="1" type="ORF">UFOPK2032_00899</name>
</gene>
<reference evidence="1" key="1">
    <citation type="submission" date="2020-05" db="EMBL/GenBank/DDBJ databases">
        <authorList>
            <person name="Chiriac C."/>
            <person name="Salcher M."/>
            <person name="Ghai R."/>
            <person name="Kavagutti S V."/>
        </authorList>
    </citation>
    <scope>NUCLEOTIDE SEQUENCE</scope>
</reference>
<dbReference type="AlphaFoldDB" id="A0A6J6JF19"/>
<protein>
    <submittedName>
        <fullName evidence="1">Unannotated protein</fullName>
    </submittedName>
</protein>
<organism evidence="1">
    <name type="scientific">freshwater metagenome</name>
    <dbReference type="NCBI Taxonomy" id="449393"/>
    <lineage>
        <taxon>unclassified sequences</taxon>
        <taxon>metagenomes</taxon>
        <taxon>ecological metagenomes</taxon>
    </lineage>
</organism>
<dbReference type="EMBL" id="CAEZVM010000037">
    <property type="protein sequence ID" value="CAB4635228.1"/>
    <property type="molecule type" value="Genomic_DNA"/>
</dbReference>